<dbReference type="Proteomes" id="UP001497623">
    <property type="component" value="Unassembled WGS sequence"/>
</dbReference>
<reference evidence="2 3" key="1">
    <citation type="submission" date="2024-05" db="EMBL/GenBank/DDBJ databases">
        <authorList>
            <person name="Wallberg A."/>
        </authorList>
    </citation>
    <scope>NUCLEOTIDE SEQUENCE [LARGE SCALE GENOMIC DNA]</scope>
</reference>
<dbReference type="PANTHER" id="PTHR11475">
    <property type="entry name" value="OXIDASE/PEROXIDASE"/>
    <property type="match status" value="1"/>
</dbReference>
<dbReference type="InterPro" id="IPR037120">
    <property type="entry name" value="Haem_peroxidase_sf_animal"/>
</dbReference>
<dbReference type="GO" id="GO:0020037">
    <property type="term" value="F:heme binding"/>
    <property type="evidence" value="ECO:0007669"/>
    <property type="project" value="InterPro"/>
</dbReference>
<organism evidence="2 3">
    <name type="scientific">Meganyctiphanes norvegica</name>
    <name type="common">Northern krill</name>
    <name type="synonym">Thysanopoda norvegica</name>
    <dbReference type="NCBI Taxonomy" id="48144"/>
    <lineage>
        <taxon>Eukaryota</taxon>
        <taxon>Metazoa</taxon>
        <taxon>Ecdysozoa</taxon>
        <taxon>Arthropoda</taxon>
        <taxon>Crustacea</taxon>
        <taxon>Multicrustacea</taxon>
        <taxon>Malacostraca</taxon>
        <taxon>Eumalacostraca</taxon>
        <taxon>Eucarida</taxon>
        <taxon>Euphausiacea</taxon>
        <taxon>Euphausiidae</taxon>
        <taxon>Meganyctiphanes</taxon>
    </lineage>
</organism>
<feature type="non-terminal residue" evidence="2">
    <location>
        <position position="1"/>
    </location>
</feature>
<dbReference type="AlphaFoldDB" id="A0AAV2S039"/>
<sequence>LGISGGSSFPHTGSTTVGAASGNCNCQPVVVCFSEIEKNLPDCPLGDGSSGVCCPPDSPSSSSTSQRVLVESRIQVNAPSLSQQQINEASQKGKEMVTSRKQRENQLIKNGNVIKEGTPAFNHLRFNSVTAESRKLNDAAQLFLETTKSLVVNNRLSNEEGGHGLRSVSVRQSQLRDLCPKEERCSSGLKYRTPEGHCNNLQQTTWGKANMPYQRVALPTYDDGVSSPRTRAADGSELPNVRDLANSVLVDNDLPDQKYTLSLMQWGQFVDHDIAHSPGQTLDNGAGPDCCTNINHPACMPIRISSNDGFFRSRTSCISFIRSMVSLTPQCSMG</sequence>
<dbReference type="PANTHER" id="PTHR11475:SF114">
    <property type="entry name" value="PEROXIDASE-LIKE PROTEIN"/>
    <property type="match status" value="1"/>
</dbReference>
<gene>
    <name evidence="2" type="ORF">MNOR_LOCUS31554</name>
</gene>
<dbReference type="Pfam" id="PF03098">
    <property type="entry name" value="An_peroxidase"/>
    <property type="match status" value="1"/>
</dbReference>
<evidence type="ECO:0000313" key="2">
    <source>
        <dbReference type="EMBL" id="CAL4155757.1"/>
    </source>
</evidence>
<dbReference type="GO" id="GO:0006979">
    <property type="term" value="P:response to oxidative stress"/>
    <property type="evidence" value="ECO:0007669"/>
    <property type="project" value="InterPro"/>
</dbReference>
<dbReference type="PROSITE" id="PS50292">
    <property type="entry name" value="PEROXIDASE_3"/>
    <property type="match status" value="1"/>
</dbReference>
<proteinExistence type="predicted"/>
<accession>A0AAV2S039</accession>
<keyword evidence="1" id="KW-0560">Oxidoreductase</keyword>
<name>A0AAV2S039_MEGNR</name>
<evidence type="ECO:0000256" key="1">
    <source>
        <dbReference type="ARBA" id="ARBA00022559"/>
    </source>
</evidence>
<protein>
    <submittedName>
        <fullName evidence="2">Uncharacterized protein</fullName>
    </submittedName>
</protein>
<dbReference type="Gene3D" id="1.10.640.10">
    <property type="entry name" value="Haem peroxidase domain superfamily, animal type"/>
    <property type="match status" value="1"/>
</dbReference>
<comment type="caution">
    <text evidence="2">The sequence shown here is derived from an EMBL/GenBank/DDBJ whole genome shotgun (WGS) entry which is preliminary data.</text>
</comment>
<evidence type="ECO:0000313" key="3">
    <source>
        <dbReference type="Proteomes" id="UP001497623"/>
    </source>
</evidence>
<keyword evidence="1" id="KW-0575">Peroxidase</keyword>
<dbReference type="InterPro" id="IPR010255">
    <property type="entry name" value="Haem_peroxidase_sf"/>
</dbReference>
<dbReference type="GO" id="GO:0004601">
    <property type="term" value="F:peroxidase activity"/>
    <property type="evidence" value="ECO:0007669"/>
    <property type="project" value="UniProtKB-KW"/>
</dbReference>
<keyword evidence="3" id="KW-1185">Reference proteome</keyword>
<dbReference type="InterPro" id="IPR019791">
    <property type="entry name" value="Haem_peroxidase_animal"/>
</dbReference>
<feature type="non-terminal residue" evidence="2">
    <location>
        <position position="334"/>
    </location>
</feature>
<dbReference type="SUPFAM" id="SSF48113">
    <property type="entry name" value="Heme-dependent peroxidases"/>
    <property type="match status" value="1"/>
</dbReference>
<dbReference type="EMBL" id="CAXKWB010040876">
    <property type="protein sequence ID" value="CAL4155757.1"/>
    <property type="molecule type" value="Genomic_DNA"/>
</dbReference>